<sequence>MDTASTGLDFSSLRRILSGTLHEPGDATYTRLATPWNLAVPTSPAAVVAVATAKDVAAAVKFAAAHDLAVAVQATGHGIASNLDGALLIHTGALDECLISQSERGGTARTGAGTIWATVLRRCAALGLTGLSGSAPGVSVAGYTSGGGIGPMARTFGAASDRVRSLDVVTGDGELHHVTAATEPELFWGLRGGKGSLGIITALEFELLALPTIYAGTLFFDTADVPRIMHAWAQWCPSLPPAATTSIALMQLPPMPGVPEPLAGKFTIAVRYVYTGNEDDGATWLTPIRSAAAPLMDTVALMPSSMIGMVHSDPEDPLPAVEGSALLTDFTNTTAHTLLETAGPDANSAQLLVEIRQFGGALAQEPAEPSALCHRAAPFGLYTVGVGAPPDIARIKGHSELIIERMSPWAYGGTLPNFSAGSGQKGFAASYTADIFARLGFLAQHFDPGNVFRVGQVPAR</sequence>
<dbReference type="AlphaFoldDB" id="A0A2V5IWV7"/>
<comment type="cofactor">
    <cofactor evidence="1">
        <name>FAD</name>
        <dbReference type="ChEBI" id="CHEBI:57692"/>
    </cofactor>
</comment>
<dbReference type="SUPFAM" id="SSF56176">
    <property type="entry name" value="FAD-binding/transporter-associated domain-like"/>
    <property type="match status" value="1"/>
</dbReference>
<dbReference type="Pfam" id="PF01565">
    <property type="entry name" value="FAD_binding_4"/>
    <property type="match status" value="1"/>
</dbReference>
<dbReference type="InterPro" id="IPR036318">
    <property type="entry name" value="FAD-bd_PCMH-like_sf"/>
</dbReference>
<comment type="caution">
    <text evidence="7">The sequence shown here is derived from an EMBL/GenBank/DDBJ whole genome shotgun (WGS) entry which is preliminary data.</text>
</comment>
<dbReference type="EMBL" id="QJVC01000001">
    <property type="protein sequence ID" value="PYI40022.1"/>
    <property type="molecule type" value="Genomic_DNA"/>
</dbReference>
<dbReference type="PANTHER" id="PTHR42973">
    <property type="entry name" value="BINDING OXIDOREDUCTASE, PUTATIVE (AFU_ORTHOLOGUE AFUA_1G17690)-RELATED"/>
    <property type="match status" value="1"/>
</dbReference>
<evidence type="ECO:0000313" key="7">
    <source>
        <dbReference type="EMBL" id="PYI40022.1"/>
    </source>
</evidence>
<dbReference type="Gene3D" id="3.40.462.20">
    <property type="match status" value="1"/>
</dbReference>
<dbReference type="InterPro" id="IPR016167">
    <property type="entry name" value="FAD-bd_PCMH_sub1"/>
</dbReference>
<dbReference type="PROSITE" id="PS00862">
    <property type="entry name" value="OX2_COVAL_FAD"/>
    <property type="match status" value="1"/>
</dbReference>
<dbReference type="InterPro" id="IPR006094">
    <property type="entry name" value="Oxid_FAD_bind_N"/>
</dbReference>
<protein>
    <submittedName>
        <fullName evidence="7">FAD-linked oxidase</fullName>
    </submittedName>
</protein>
<gene>
    <name evidence="7" type="ORF">CVS30_00330</name>
</gene>
<dbReference type="InterPro" id="IPR050416">
    <property type="entry name" value="FAD-linked_Oxidoreductase"/>
</dbReference>
<comment type="similarity">
    <text evidence="2">Belongs to the oxygen-dependent FAD-linked oxidoreductase family.</text>
</comment>
<keyword evidence="8" id="KW-1185">Reference proteome</keyword>
<dbReference type="InterPro" id="IPR016169">
    <property type="entry name" value="FAD-bd_PCMH_sub2"/>
</dbReference>
<dbReference type="Gene3D" id="3.30.465.10">
    <property type="match status" value="1"/>
</dbReference>
<proteinExistence type="inferred from homology"/>
<evidence type="ECO:0000256" key="3">
    <source>
        <dbReference type="ARBA" id="ARBA00022630"/>
    </source>
</evidence>
<accession>A0A2V5IWV7</accession>
<feature type="domain" description="FAD-binding PCMH-type" evidence="6">
    <location>
        <begin position="40"/>
        <end position="210"/>
    </location>
</feature>
<dbReference type="GO" id="GO:0016491">
    <property type="term" value="F:oxidoreductase activity"/>
    <property type="evidence" value="ECO:0007669"/>
    <property type="project" value="UniProtKB-KW"/>
</dbReference>
<evidence type="ECO:0000256" key="5">
    <source>
        <dbReference type="ARBA" id="ARBA00023002"/>
    </source>
</evidence>
<reference evidence="7 8" key="1">
    <citation type="submission" date="2018-05" db="EMBL/GenBank/DDBJ databases">
        <title>Genetic diversity of glacier-inhabiting Cryobacterium bacteria in China and description of Cryobacterium mengkeensis sp. nov. and Arthrobacter glacialis sp. nov.</title>
        <authorList>
            <person name="Liu Q."/>
            <person name="Xin Y.-H."/>
        </authorList>
    </citation>
    <scope>NUCLEOTIDE SEQUENCE [LARGE SCALE GENOMIC DNA]</scope>
    <source>
        <strain evidence="7 8">B7</strain>
    </source>
</reference>
<organism evidence="7 8">
    <name type="scientific">Arthrobacter psychrolactophilus</name>
    <dbReference type="NCBI Taxonomy" id="92442"/>
    <lineage>
        <taxon>Bacteria</taxon>
        <taxon>Bacillati</taxon>
        <taxon>Actinomycetota</taxon>
        <taxon>Actinomycetes</taxon>
        <taxon>Micrococcales</taxon>
        <taxon>Micrococcaceae</taxon>
        <taxon>Arthrobacter</taxon>
    </lineage>
</organism>
<evidence type="ECO:0000259" key="6">
    <source>
        <dbReference type="PROSITE" id="PS51387"/>
    </source>
</evidence>
<dbReference type="InterPro" id="IPR006093">
    <property type="entry name" value="Oxy_OxRdtase_FAD_BS"/>
</dbReference>
<dbReference type="Gene3D" id="3.30.43.10">
    <property type="entry name" value="Uridine Diphospho-n-acetylenolpyruvylglucosamine Reductase, domain 2"/>
    <property type="match status" value="1"/>
</dbReference>
<keyword evidence="5" id="KW-0560">Oxidoreductase</keyword>
<keyword evidence="3" id="KW-0285">Flavoprotein</keyword>
<dbReference type="InterPro" id="IPR016166">
    <property type="entry name" value="FAD-bd_PCMH"/>
</dbReference>
<name>A0A2V5IWV7_9MICC</name>
<dbReference type="PROSITE" id="PS51387">
    <property type="entry name" value="FAD_PCMH"/>
    <property type="match status" value="1"/>
</dbReference>
<evidence type="ECO:0000313" key="8">
    <source>
        <dbReference type="Proteomes" id="UP000247980"/>
    </source>
</evidence>
<keyword evidence="4" id="KW-0274">FAD</keyword>
<evidence type="ECO:0000256" key="2">
    <source>
        <dbReference type="ARBA" id="ARBA00005466"/>
    </source>
</evidence>
<dbReference type="PANTHER" id="PTHR42973:SF39">
    <property type="entry name" value="FAD-BINDING PCMH-TYPE DOMAIN-CONTAINING PROTEIN"/>
    <property type="match status" value="1"/>
</dbReference>
<dbReference type="GO" id="GO:0071949">
    <property type="term" value="F:FAD binding"/>
    <property type="evidence" value="ECO:0007669"/>
    <property type="project" value="InterPro"/>
</dbReference>
<dbReference type="OrthoDB" id="9775082at2"/>
<dbReference type="Proteomes" id="UP000247980">
    <property type="component" value="Unassembled WGS sequence"/>
</dbReference>
<evidence type="ECO:0000256" key="4">
    <source>
        <dbReference type="ARBA" id="ARBA00022827"/>
    </source>
</evidence>
<evidence type="ECO:0000256" key="1">
    <source>
        <dbReference type="ARBA" id="ARBA00001974"/>
    </source>
</evidence>
<dbReference type="RefSeq" id="WP_110483349.1">
    <property type="nucleotide sequence ID" value="NZ_QJVC01000001.1"/>
</dbReference>